<dbReference type="InParanoid" id="B7G1Q8"/>
<name>B7G1Q8_PHATC</name>
<evidence type="ECO:0000313" key="13">
    <source>
        <dbReference type="Proteomes" id="UP000000759"/>
    </source>
</evidence>
<dbReference type="InterPro" id="IPR007241">
    <property type="entry name" value="Autophagy-rel_prot_9"/>
</dbReference>
<feature type="transmembrane region" description="Helical" evidence="10">
    <location>
        <begin position="150"/>
        <end position="169"/>
    </location>
</feature>
<feature type="transmembrane region" description="Helical" evidence="10">
    <location>
        <begin position="233"/>
        <end position="257"/>
    </location>
</feature>
<dbReference type="GO" id="GO:0034497">
    <property type="term" value="P:protein localization to phagophore assembly site"/>
    <property type="evidence" value="ECO:0007669"/>
    <property type="project" value="TreeGrafter"/>
</dbReference>
<keyword evidence="6 10" id="KW-1133">Transmembrane helix</keyword>
<dbReference type="STRING" id="556484.B7G1Q8"/>
<evidence type="ECO:0000256" key="7">
    <source>
        <dbReference type="ARBA" id="ARBA00023006"/>
    </source>
</evidence>
<feature type="transmembrane region" description="Helical" evidence="10">
    <location>
        <begin position="181"/>
        <end position="201"/>
    </location>
</feature>
<dbReference type="PANTHER" id="PTHR13038">
    <property type="entry name" value="APG9 AUTOPHAGY 9"/>
    <property type="match status" value="1"/>
</dbReference>
<sequence length="955" mass="106839">MVHEDEGLWDELSHQQSREIQQYQQETVWQPPSAVALHSIRTLETAGRLARTAASEVGRFAHVVYEAGTAAYHQQQERQRIQCQRTNTNPTTYLEEFGIPKEAPLLDNDYMDYTAFDEQQQRPAHQNGNPRGENDFVFLPSFRLQPHRDGWGAVANLDVFFSSLYSYYYHRGLIPIIGKGVVELVTLFFTLFLSVFVSAYVDWKALSSCIDEASCRPTFKSYLIRNPFAHWSLWNTIVILYILLFAAYGLVATLSLVHTIQQALHAKFVFEDRLGISARKLEGGAVEWDRDVVSKLLELQTSGEYRIAIHGQDLDALVIAQRILRKENFMVALFNRGLLDLTIPYSIQPFFCPSLENAYDWKSTKQYLGPREWSLSAKWTFRELNELPHHFERRLSSSYKAAEGYLFLFGQNEVVVALGRILVFIGGSLGALLFAFAAMNDAILLHVKIADWNLLWYAGVVGVVYSAGKAMLPTAEAQPRSSRNLFAEIDDALANVATYTHHYPDTWRGRGWDQSTYKAFSTMFKYKAQLFMMEVASVFLAPYILCVSLARCADPICEFVLATKADVPGAGEVCGYATFDFDRYSDEMWEGRTLGTKEAMFGTLTESILRSGNVEEATRQFPKPKMRHGKMEKSFFSFKTCHPGWKYPESGQLLVDRLERYQREEASAISREQQAHVEAAARQLETLARLENGSTEPNNPTNLLNDAYLRRVQTLIDAEVDTVPLPKGISNISGSNGLAMPQSSPTPLTAPVHTNPLQEDVSCSSVVPTTSYPRPSSSSTVASGLRSTLPSNAALSTELRRILNLSTLDSDISFAGSVIAGDALDTFLFEESHITTPGKQVGVKTNTIAGLMVDIIAAVLLSLRQIFLRLPNVDGNQIEGAFAGATVHIMFNFLSVAVLRRSRSRTLVARQRELGWSSEKMTESVSSLVINSNSDMVESIVLGVDDCEKAEDYTP</sequence>
<evidence type="ECO:0000256" key="10">
    <source>
        <dbReference type="RuleBase" id="RU364027"/>
    </source>
</evidence>
<dbReference type="RefSeq" id="XP_002180897.1">
    <property type="nucleotide sequence ID" value="XM_002180861.1"/>
</dbReference>
<keyword evidence="8 10" id="KW-0445">Lipid transport</keyword>
<comment type="subcellular location">
    <subcellularLocation>
        <location evidence="1 10">Preautophagosomal structure membrane</location>
        <topology evidence="1 10">Multi-pass membrane protein</topology>
    </subcellularLocation>
</comment>
<feature type="region of interest" description="Disordered" evidence="11">
    <location>
        <begin position="765"/>
        <end position="785"/>
    </location>
</feature>
<feature type="compositionally biased region" description="Low complexity" evidence="11">
    <location>
        <begin position="765"/>
        <end position="783"/>
    </location>
</feature>
<feature type="transmembrane region" description="Helical" evidence="10">
    <location>
        <begin position="880"/>
        <end position="899"/>
    </location>
</feature>
<dbReference type="PaxDb" id="2850-Phatr36572"/>
<evidence type="ECO:0000256" key="9">
    <source>
        <dbReference type="ARBA" id="ARBA00023136"/>
    </source>
</evidence>
<evidence type="ECO:0000256" key="8">
    <source>
        <dbReference type="ARBA" id="ARBA00023055"/>
    </source>
</evidence>
<keyword evidence="9 10" id="KW-0472">Membrane</keyword>
<dbReference type="OrthoDB" id="2020634at2759"/>
<keyword evidence="7 10" id="KW-0072">Autophagy</keyword>
<gene>
    <name evidence="12" type="ORF">PHATRDRAFT_36572</name>
</gene>
<comment type="similarity">
    <text evidence="2 10">Belongs to the ATG9 family.</text>
</comment>
<keyword evidence="4 10" id="KW-0813">Transport</keyword>
<feature type="transmembrane region" description="Helical" evidence="10">
    <location>
        <begin position="414"/>
        <end position="439"/>
    </location>
</feature>
<comment type="function">
    <text evidence="10">Phospholipid scramblase involved in autophagy. Cycles between the preautophagosomal structure/phagophore assembly site (PAS) and the cytoplasmic vesicle pool and supplies membrane for the growing autophagosome. Lipid scramblase activity plays a key role in preautophagosomal structure/phagophore assembly by distributing the phospholipids that arrive through ATG2 from the cytoplasmic to the luminal leaflet of the bilayer, thereby driving autophagosomal membrane expansion.</text>
</comment>
<organism evidence="12 13">
    <name type="scientific">Phaeodactylum tricornutum (strain CCAP 1055/1)</name>
    <dbReference type="NCBI Taxonomy" id="556484"/>
    <lineage>
        <taxon>Eukaryota</taxon>
        <taxon>Sar</taxon>
        <taxon>Stramenopiles</taxon>
        <taxon>Ochrophyta</taxon>
        <taxon>Bacillariophyta</taxon>
        <taxon>Bacillariophyceae</taxon>
        <taxon>Bacillariophycidae</taxon>
        <taxon>Naviculales</taxon>
        <taxon>Phaeodactylaceae</taxon>
        <taxon>Phaeodactylum</taxon>
    </lineage>
</organism>
<protein>
    <recommendedName>
        <fullName evidence="3 10">Autophagy-related protein 9</fullName>
    </recommendedName>
</protein>
<dbReference type="EMBL" id="CM000613">
    <property type="protein sequence ID" value="EEC47549.1"/>
    <property type="molecule type" value="Genomic_DNA"/>
</dbReference>
<dbReference type="GeneID" id="7201717"/>
<dbReference type="PANTHER" id="PTHR13038:SF10">
    <property type="entry name" value="AUTOPHAGY-RELATED PROTEIN 9"/>
    <property type="match status" value="1"/>
</dbReference>
<dbReference type="GO" id="GO:0034727">
    <property type="term" value="P:piecemeal microautophagy of the nucleus"/>
    <property type="evidence" value="ECO:0007669"/>
    <property type="project" value="TreeGrafter"/>
</dbReference>
<evidence type="ECO:0000256" key="1">
    <source>
        <dbReference type="ARBA" id="ARBA00004511"/>
    </source>
</evidence>
<dbReference type="GO" id="GO:0005776">
    <property type="term" value="C:autophagosome"/>
    <property type="evidence" value="ECO:0007669"/>
    <property type="project" value="TreeGrafter"/>
</dbReference>
<evidence type="ECO:0000256" key="2">
    <source>
        <dbReference type="ARBA" id="ARBA00006185"/>
    </source>
</evidence>
<dbReference type="AlphaFoldDB" id="B7G1Q8"/>
<dbReference type="GO" id="GO:0006869">
    <property type="term" value="P:lipid transport"/>
    <property type="evidence" value="ECO:0007669"/>
    <property type="project" value="UniProtKB-KW"/>
</dbReference>
<reference evidence="12 13" key="1">
    <citation type="journal article" date="2008" name="Nature">
        <title>The Phaeodactylum genome reveals the evolutionary history of diatom genomes.</title>
        <authorList>
            <person name="Bowler C."/>
            <person name="Allen A.E."/>
            <person name="Badger J.H."/>
            <person name="Grimwood J."/>
            <person name="Jabbari K."/>
            <person name="Kuo A."/>
            <person name="Maheswari U."/>
            <person name="Martens C."/>
            <person name="Maumus F."/>
            <person name="Otillar R.P."/>
            <person name="Rayko E."/>
            <person name="Salamov A."/>
            <person name="Vandepoele K."/>
            <person name="Beszteri B."/>
            <person name="Gruber A."/>
            <person name="Heijde M."/>
            <person name="Katinka M."/>
            <person name="Mock T."/>
            <person name="Valentin K."/>
            <person name="Verret F."/>
            <person name="Berges J.A."/>
            <person name="Brownlee C."/>
            <person name="Cadoret J.P."/>
            <person name="Chiovitti A."/>
            <person name="Choi C.J."/>
            <person name="Coesel S."/>
            <person name="De Martino A."/>
            <person name="Detter J.C."/>
            <person name="Durkin C."/>
            <person name="Falciatore A."/>
            <person name="Fournet J."/>
            <person name="Haruta M."/>
            <person name="Huysman M.J."/>
            <person name="Jenkins B.D."/>
            <person name="Jiroutova K."/>
            <person name="Jorgensen R.E."/>
            <person name="Joubert Y."/>
            <person name="Kaplan A."/>
            <person name="Kroger N."/>
            <person name="Kroth P.G."/>
            <person name="La Roche J."/>
            <person name="Lindquist E."/>
            <person name="Lommer M."/>
            <person name="Martin-Jezequel V."/>
            <person name="Lopez P.J."/>
            <person name="Lucas S."/>
            <person name="Mangogna M."/>
            <person name="McGinnis K."/>
            <person name="Medlin L.K."/>
            <person name="Montsant A."/>
            <person name="Oudot-Le Secq M.P."/>
            <person name="Napoli C."/>
            <person name="Obornik M."/>
            <person name="Parker M.S."/>
            <person name="Petit J.L."/>
            <person name="Porcel B.M."/>
            <person name="Poulsen N."/>
            <person name="Robison M."/>
            <person name="Rychlewski L."/>
            <person name="Rynearson T.A."/>
            <person name="Schmutz J."/>
            <person name="Shapiro H."/>
            <person name="Siaut M."/>
            <person name="Stanley M."/>
            <person name="Sussman M.R."/>
            <person name="Taylor A.R."/>
            <person name="Vardi A."/>
            <person name="von Dassow P."/>
            <person name="Vyverman W."/>
            <person name="Willis A."/>
            <person name="Wyrwicz L.S."/>
            <person name="Rokhsar D.S."/>
            <person name="Weissenbach J."/>
            <person name="Armbrust E.V."/>
            <person name="Green B.R."/>
            <person name="Van de Peer Y."/>
            <person name="Grigoriev I.V."/>
        </authorList>
    </citation>
    <scope>NUCLEOTIDE SEQUENCE [LARGE SCALE GENOMIC DNA]</scope>
    <source>
        <strain evidence="12 13">CCAP 1055/1</strain>
    </source>
</reference>
<evidence type="ECO:0000313" key="12">
    <source>
        <dbReference type="EMBL" id="EEC47549.1"/>
    </source>
</evidence>
<keyword evidence="5 10" id="KW-0812">Transmembrane</keyword>
<accession>B7G1Q8</accession>
<keyword evidence="13" id="KW-1185">Reference proteome</keyword>
<evidence type="ECO:0000256" key="11">
    <source>
        <dbReference type="SAM" id="MobiDB-lite"/>
    </source>
</evidence>
<dbReference type="GO" id="GO:0061709">
    <property type="term" value="P:reticulophagy"/>
    <property type="evidence" value="ECO:0007669"/>
    <property type="project" value="TreeGrafter"/>
</dbReference>
<dbReference type="KEGG" id="pti:PHATRDRAFT_36572"/>
<evidence type="ECO:0000256" key="5">
    <source>
        <dbReference type="ARBA" id="ARBA00022692"/>
    </source>
</evidence>
<dbReference type="eggNOG" id="KOG2173">
    <property type="taxonomic scope" value="Eukaryota"/>
</dbReference>
<dbReference type="GO" id="GO:0034045">
    <property type="term" value="C:phagophore assembly site membrane"/>
    <property type="evidence" value="ECO:0007669"/>
    <property type="project" value="UniProtKB-SubCell"/>
</dbReference>
<evidence type="ECO:0000256" key="6">
    <source>
        <dbReference type="ARBA" id="ARBA00022989"/>
    </source>
</evidence>
<evidence type="ECO:0000256" key="3">
    <source>
        <dbReference type="ARBA" id="ARBA00018074"/>
    </source>
</evidence>
<reference evidence="13" key="2">
    <citation type="submission" date="2008-08" db="EMBL/GenBank/DDBJ databases">
        <authorList>
            <consortium name="Diatom Consortium"/>
            <person name="Grigoriev I."/>
            <person name="Grimwood J."/>
            <person name="Kuo A."/>
            <person name="Otillar R.P."/>
            <person name="Salamov A."/>
            <person name="Detter J.C."/>
            <person name="Lindquist E."/>
            <person name="Shapiro H."/>
            <person name="Lucas S."/>
            <person name="Glavina del Rio T."/>
            <person name="Pitluck S."/>
            <person name="Rokhsar D."/>
            <person name="Bowler C."/>
        </authorList>
    </citation>
    <scope>GENOME REANNOTATION</scope>
    <source>
        <strain evidence="13">CCAP 1055/1</strain>
    </source>
</reference>
<evidence type="ECO:0000256" key="4">
    <source>
        <dbReference type="ARBA" id="ARBA00022448"/>
    </source>
</evidence>
<dbReference type="GO" id="GO:0000422">
    <property type="term" value="P:autophagy of mitochondrion"/>
    <property type="evidence" value="ECO:0007669"/>
    <property type="project" value="TreeGrafter"/>
</dbReference>
<dbReference type="Pfam" id="PF04109">
    <property type="entry name" value="ATG9"/>
    <property type="match status" value="2"/>
</dbReference>
<dbReference type="Proteomes" id="UP000000759">
    <property type="component" value="Chromosome 10"/>
</dbReference>
<feature type="transmembrane region" description="Helical" evidence="10">
    <location>
        <begin position="848"/>
        <end position="868"/>
    </location>
</feature>
<proteinExistence type="inferred from homology"/>